<keyword evidence="4" id="KW-1185">Reference proteome</keyword>
<proteinExistence type="predicted"/>
<feature type="region of interest" description="Disordered" evidence="1">
    <location>
        <begin position="119"/>
        <end position="142"/>
    </location>
</feature>
<accession>A0AAD1R7D2</accession>
<reference evidence="3" key="1">
    <citation type="submission" date="2022-03" db="EMBL/GenBank/DDBJ databases">
        <authorList>
            <person name="Alioto T."/>
            <person name="Alioto T."/>
            <person name="Gomez Garrido J."/>
        </authorList>
    </citation>
    <scope>NUCLEOTIDE SEQUENCE</scope>
</reference>
<protein>
    <submittedName>
        <fullName evidence="3">Uncharacterized protein</fullName>
    </submittedName>
</protein>
<organism evidence="3 4">
    <name type="scientific">Pelobates cultripes</name>
    <name type="common">Western spadefoot toad</name>
    <dbReference type="NCBI Taxonomy" id="61616"/>
    <lineage>
        <taxon>Eukaryota</taxon>
        <taxon>Metazoa</taxon>
        <taxon>Chordata</taxon>
        <taxon>Craniata</taxon>
        <taxon>Vertebrata</taxon>
        <taxon>Euteleostomi</taxon>
        <taxon>Amphibia</taxon>
        <taxon>Batrachia</taxon>
        <taxon>Anura</taxon>
        <taxon>Pelobatoidea</taxon>
        <taxon>Pelobatidae</taxon>
        <taxon>Pelobates</taxon>
    </lineage>
</organism>
<dbReference type="EMBL" id="OW240912">
    <property type="protein sequence ID" value="CAH2225176.1"/>
    <property type="molecule type" value="Genomic_DNA"/>
</dbReference>
<gene>
    <name evidence="2" type="ORF">PECUL_23A049656</name>
    <name evidence="3" type="ORF">PECUL_23A056237</name>
</gene>
<evidence type="ECO:0000313" key="2">
    <source>
        <dbReference type="EMBL" id="CAH2225176.1"/>
    </source>
</evidence>
<evidence type="ECO:0000313" key="3">
    <source>
        <dbReference type="EMBL" id="CAH2225180.1"/>
    </source>
</evidence>
<name>A0AAD1R7D2_PELCU</name>
<dbReference type="AlphaFoldDB" id="A0AAD1R7D2"/>
<dbReference type="Proteomes" id="UP001295444">
    <property type="component" value="Chromosome 01"/>
</dbReference>
<evidence type="ECO:0000313" key="4">
    <source>
        <dbReference type="Proteomes" id="UP001295444"/>
    </source>
</evidence>
<evidence type="ECO:0000256" key="1">
    <source>
        <dbReference type="SAM" id="MobiDB-lite"/>
    </source>
</evidence>
<dbReference type="EMBL" id="OW240912">
    <property type="protein sequence ID" value="CAH2225180.1"/>
    <property type="molecule type" value="Genomic_DNA"/>
</dbReference>
<sequence length="192" mass="21398">MQNFEQVKKAQERESQHTYMVLRMASLNVGPMLTKYTFEKLGQSHVQAEISNYRENDKLSGRRCLGKHDRFREERCDWLSGDVTSLSSRVPPPGFLLEPSVAVVVEGWRAGLPGSPHGAWSSERWTGEGGSRPCTLHSPGRGALLPSNPMEREGLHGMYQQLLVLSGLWLGMAMSHNGGLWAKRGVIIISQN</sequence>